<evidence type="ECO:0000313" key="2">
    <source>
        <dbReference type="EMBL" id="BES86161.1"/>
    </source>
</evidence>
<dbReference type="Proteomes" id="UP001377830">
    <property type="component" value="Chromosome"/>
</dbReference>
<protein>
    <recommendedName>
        <fullName evidence="4">Inner membrane protein yafU</fullName>
    </recommendedName>
</protein>
<organism evidence="2 3">
    <name type="scientific">Pectobacterium araliae</name>
    <dbReference type="NCBI Taxonomy" id="3073862"/>
    <lineage>
        <taxon>Bacteria</taxon>
        <taxon>Pseudomonadati</taxon>
        <taxon>Pseudomonadota</taxon>
        <taxon>Gammaproteobacteria</taxon>
        <taxon>Enterobacterales</taxon>
        <taxon>Pectobacteriaceae</taxon>
        <taxon>Pectobacterium</taxon>
    </lineage>
</organism>
<evidence type="ECO:0000256" key="1">
    <source>
        <dbReference type="SAM" id="Phobius"/>
    </source>
</evidence>
<name>A0AAN0MMI8_9GAMM</name>
<keyword evidence="1" id="KW-1133">Transmembrane helix</keyword>
<keyword evidence="1" id="KW-0812">Transmembrane</keyword>
<reference evidence="3" key="1">
    <citation type="journal article" date="2024" name="Int. J. Syst. Evol. Microbiol.">
        <title>Pectobacterium araliae sp. nov., a pathogen causing bacterial soft rot of Japanese angelica tree in Japan.</title>
        <authorList>
            <person name="Sawada H."/>
            <person name="Someya N."/>
            <person name="Morohoshi T."/>
            <person name="Ono M."/>
            <person name="Satou M."/>
        </authorList>
    </citation>
    <scope>NUCLEOTIDE SEQUENCE [LARGE SCALE GENOMIC DNA]</scope>
    <source>
        <strain evidence="3">MAFF 302110</strain>
    </source>
</reference>
<dbReference type="AlphaFoldDB" id="A0AAN0MMI8"/>
<evidence type="ECO:0000313" key="3">
    <source>
        <dbReference type="Proteomes" id="UP001377830"/>
    </source>
</evidence>
<keyword evidence="1" id="KW-0472">Membrane</keyword>
<feature type="transmembrane region" description="Helical" evidence="1">
    <location>
        <begin position="215"/>
        <end position="248"/>
    </location>
</feature>
<evidence type="ECO:0008006" key="4">
    <source>
        <dbReference type="Google" id="ProtNLM"/>
    </source>
</evidence>
<accession>A0AAN0MMI8</accession>
<gene>
    <name evidence="2" type="ORF">PEC302110_32580</name>
</gene>
<dbReference type="EMBL" id="AP028908">
    <property type="protein sequence ID" value="BES86161.1"/>
    <property type="molecule type" value="Genomic_DNA"/>
</dbReference>
<keyword evidence="3" id="KW-1185">Reference proteome</keyword>
<dbReference type="KEGG" id="parl:PEC302110_32580"/>
<sequence>MTVKYDPVLKTLVDDDYRLEEHLDFKKQHADINYQKLHAQLNEINNDNIHAILTVQEATYFLKTLCTPNPNDSWKTAVFGCTDPISSFAGNIAEAVSVSRIVMEIKGFGVTATEYVGKNGSKYIKLSGYPGVRMYLKASKYLAGSQKIVDIGIGTKGIESGIVAGARFCIVFSGAYRAIELMLKDEYALTDFFVNLTMDAAKLAVSIRVALGAKALATAAMAAGFSIIGIAIGVFAIGLLVGYSLFWLDGKYKISESIIKVIKSYQMRNRKQYTPYHPDQLFNAWGGVSRG</sequence>
<proteinExistence type="predicted"/>